<comment type="caution">
    <text evidence="5">The sequence shown here is derived from an EMBL/GenBank/DDBJ whole genome shotgun (WGS) entry which is preliminary data.</text>
</comment>
<dbReference type="InterPro" id="IPR001452">
    <property type="entry name" value="SH3_domain"/>
</dbReference>
<feature type="domain" description="SH3" evidence="4">
    <location>
        <begin position="519"/>
        <end position="580"/>
    </location>
</feature>
<dbReference type="Gene3D" id="2.30.30.40">
    <property type="entry name" value="SH3 Domains"/>
    <property type="match status" value="1"/>
</dbReference>
<gene>
    <name evidence="5" type="ORF">TWF106_006221</name>
</gene>
<evidence type="ECO:0000313" key="6">
    <source>
        <dbReference type="Proteomes" id="UP000472727"/>
    </source>
</evidence>
<sequence>MGAILNKSYDHGLTLVDPKDRPCPDGIPGWHWELSPKIETPTGETLIQLTGGAEDLGISGITNTLDPENRLQFGRLEPGKIFPTEFRVKRDGVYQKINKNAPGDFIQVGDILEFYGPSDAEHRNLFRFTEIDEPDVEKVTEPDAPKSRYNCSRLARYCRAAASVFGRMLGAQLEQKPNIEIPPLNMDDEPVGGWTDPFSSHRRLQPEYQPESRDDSILNQGEDDNDFIGNELFEPRAQPRARIPQVKRPSIFRPARLHIQPPNMEDILHQIDRDPHEEFRSFYTLAGDDVAGETAPANDISDDWPEEDIPNELLAPPLNIFTPGSFDQLPVTPDFRTQELAVDMDSDEDEEIVPQGQGGDEYGELMVVPEPQVDLSPAVGFRPIPLMTPIAIETISKSQRNLADRQYNVYAECVQNLLTLRNGMSDDEVQSLVDRGWGHYSILDFYKAALDGTPPPTCPNNRQDIIKLAIDQGHPRYVAPGATGANPQSGIGAVGMHHRSNSISSSSSSDSLSSLTILSPPQFVTPVHEFERSEKGDLEIKIGDVIEIKRYVDKNWYKGTNLSTRKKGIFPIAYVKEVEVSSTKVVEQLSGRRAASQSRVSEKLLVELPKETERKGSFFYPSDTVIVRDRGNRVTSTGYREIDQDVILIRPKDTINNEPAKIVRPTVEREVVEEDITIIQPRRTIEAPVIKDEKIIIPIRRKEIPYSEVSKYANSGPEVDIERLRLSSRHRDSEERYVIERPKETREVLVRPKEVVVEKPVVVERPREVVIESPREIEEASTVISQGGRSRARSIKEIRLDRGISYSPPARKKEFKMLPPPQTITYNEYGAPVFVDTKTFAPAPIMSAPPRPHYAPRALEPAPVPVLPQSLPRTRVQHTYQY</sequence>
<evidence type="ECO:0000256" key="2">
    <source>
        <dbReference type="PROSITE-ProRule" id="PRU00192"/>
    </source>
</evidence>
<evidence type="ECO:0000259" key="4">
    <source>
        <dbReference type="PROSITE" id="PS50002"/>
    </source>
</evidence>
<proteinExistence type="predicted"/>
<evidence type="ECO:0000256" key="3">
    <source>
        <dbReference type="SAM" id="MobiDB-lite"/>
    </source>
</evidence>
<feature type="region of interest" description="Disordered" evidence="3">
    <location>
        <begin position="196"/>
        <end position="223"/>
    </location>
</feature>
<dbReference type="SMART" id="SM00326">
    <property type="entry name" value="SH3"/>
    <property type="match status" value="1"/>
</dbReference>
<dbReference type="InterPro" id="IPR036028">
    <property type="entry name" value="SH3-like_dom_sf"/>
</dbReference>
<name>A0A7C8V008_ORBOL</name>
<organism evidence="5 6">
    <name type="scientific">Orbilia oligospora</name>
    <name type="common">Nematode-trapping fungus</name>
    <name type="synonym">Arthrobotrys oligospora</name>
    <dbReference type="NCBI Taxonomy" id="2813651"/>
    <lineage>
        <taxon>Eukaryota</taxon>
        <taxon>Fungi</taxon>
        <taxon>Dikarya</taxon>
        <taxon>Ascomycota</taxon>
        <taxon>Pezizomycotina</taxon>
        <taxon>Orbiliomycetes</taxon>
        <taxon>Orbiliales</taxon>
        <taxon>Orbiliaceae</taxon>
        <taxon>Orbilia</taxon>
    </lineage>
</organism>
<evidence type="ECO:0000313" key="5">
    <source>
        <dbReference type="EMBL" id="KAF3228701.1"/>
    </source>
</evidence>
<dbReference type="PROSITE" id="PS50002">
    <property type="entry name" value="SH3"/>
    <property type="match status" value="1"/>
</dbReference>
<dbReference type="AlphaFoldDB" id="A0A7C8V008"/>
<dbReference type="Proteomes" id="UP000472727">
    <property type="component" value="Unassembled WGS sequence"/>
</dbReference>
<evidence type="ECO:0000256" key="1">
    <source>
        <dbReference type="ARBA" id="ARBA00022443"/>
    </source>
</evidence>
<dbReference type="Pfam" id="PF00018">
    <property type="entry name" value="SH3_1"/>
    <property type="match status" value="1"/>
</dbReference>
<dbReference type="SUPFAM" id="SSF50044">
    <property type="entry name" value="SH3-domain"/>
    <property type="match status" value="1"/>
</dbReference>
<protein>
    <recommendedName>
        <fullName evidence="4">SH3 domain-containing protein</fullName>
    </recommendedName>
</protein>
<keyword evidence="1 2" id="KW-0728">SH3 domain</keyword>
<dbReference type="EMBL" id="WIWS01000003">
    <property type="protein sequence ID" value="KAF3228701.1"/>
    <property type="molecule type" value="Genomic_DNA"/>
</dbReference>
<accession>A0A7C8V008</accession>
<reference evidence="5 6" key="1">
    <citation type="submission" date="2019-06" db="EMBL/GenBank/DDBJ databases">
        <authorList>
            <person name="Palmer J.M."/>
        </authorList>
    </citation>
    <scope>NUCLEOTIDE SEQUENCE [LARGE SCALE GENOMIC DNA]</scope>
    <source>
        <strain evidence="5 6">TWF106</strain>
    </source>
</reference>